<keyword evidence="8" id="KW-1185">Reference proteome</keyword>
<evidence type="ECO:0000256" key="4">
    <source>
        <dbReference type="ARBA" id="ARBA00022490"/>
    </source>
</evidence>
<dbReference type="Gene3D" id="3.30.1340.10">
    <property type="entry name" value="HPr-like"/>
    <property type="match status" value="1"/>
</dbReference>
<dbReference type="NCBIfam" id="TIGR01003">
    <property type="entry name" value="PTS_HPr_family"/>
    <property type="match status" value="1"/>
</dbReference>
<evidence type="ECO:0000256" key="3">
    <source>
        <dbReference type="ARBA" id="ARBA00020422"/>
    </source>
</evidence>
<evidence type="ECO:0000256" key="1">
    <source>
        <dbReference type="ARBA" id="ARBA00003681"/>
    </source>
</evidence>
<dbReference type="OrthoDB" id="9809047at2"/>
<dbReference type="CDD" id="cd00367">
    <property type="entry name" value="PTS-HPr_like"/>
    <property type="match status" value="1"/>
</dbReference>
<evidence type="ECO:0000256" key="5">
    <source>
        <dbReference type="ARBA" id="ARBA00022683"/>
    </source>
</evidence>
<keyword evidence="7" id="KW-0808">Transferase</keyword>
<dbReference type="PROSITE" id="PS00369">
    <property type="entry name" value="PTS_HPR_HIS"/>
    <property type="match status" value="1"/>
</dbReference>
<evidence type="ECO:0000256" key="2">
    <source>
        <dbReference type="ARBA" id="ARBA00004496"/>
    </source>
</evidence>
<comment type="caution">
    <text evidence="7">The sequence shown here is derived from an EMBL/GenBank/DDBJ whole genome shotgun (WGS) entry which is preliminary data.</text>
</comment>
<dbReference type="Proteomes" id="UP000019753">
    <property type="component" value="Unassembled WGS sequence"/>
</dbReference>
<gene>
    <name evidence="7" type="ORF">N866_06555</name>
</gene>
<dbReference type="Pfam" id="PF00381">
    <property type="entry name" value="PTS-HPr"/>
    <property type="match status" value="1"/>
</dbReference>
<dbReference type="GO" id="GO:0005737">
    <property type="term" value="C:cytoplasm"/>
    <property type="evidence" value="ECO:0007669"/>
    <property type="project" value="UniProtKB-SubCell"/>
</dbReference>
<keyword evidence="7" id="KW-0418">Kinase</keyword>
<dbReference type="GO" id="GO:0009401">
    <property type="term" value="P:phosphoenolpyruvate-dependent sugar phosphotransferase system"/>
    <property type="evidence" value="ECO:0007669"/>
    <property type="project" value="UniProtKB-KW"/>
</dbReference>
<dbReference type="AlphaFoldDB" id="A0A021VU64"/>
<organism evidence="7 8">
    <name type="scientific">Actinotalea ferrariae CF5-4</name>
    <dbReference type="NCBI Taxonomy" id="948458"/>
    <lineage>
        <taxon>Bacteria</taxon>
        <taxon>Bacillati</taxon>
        <taxon>Actinomycetota</taxon>
        <taxon>Actinomycetes</taxon>
        <taxon>Micrococcales</taxon>
        <taxon>Cellulomonadaceae</taxon>
        <taxon>Actinotalea</taxon>
    </lineage>
</organism>
<keyword evidence="5" id="KW-0598">Phosphotransferase system</keyword>
<name>A0A021VU64_9CELL</name>
<dbReference type="InterPro" id="IPR035895">
    <property type="entry name" value="HPr-like_sf"/>
</dbReference>
<evidence type="ECO:0000313" key="7">
    <source>
        <dbReference type="EMBL" id="EYR64696.1"/>
    </source>
</evidence>
<evidence type="ECO:0000259" key="6">
    <source>
        <dbReference type="PROSITE" id="PS51350"/>
    </source>
</evidence>
<evidence type="ECO:0000313" key="8">
    <source>
        <dbReference type="Proteomes" id="UP000019753"/>
    </source>
</evidence>
<dbReference type="GO" id="GO:0016301">
    <property type="term" value="F:kinase activity"/>
    <property type="evidence" value="ECO:0007669"/>
    <property type="project" value="UniProtKB-KW"/>
</dbReference>
<reference evidence="7 8" key="1">
    <citation type="submission" date="2014-01" db="EMBL/GenBank/DDBJ databases">
        <title>Actinotalea ferrariae CF5-4.</title>
        <authorList>
            <person name="Chen F."/>
            <person name="Li Y."/>
            <person name="Wang G."/>
        </authorList>
    </citation>
    <scope>NUCLEOTIDE SEQUENCE [LARGE SCALE GENOMIC DNA]</scope>
    <source>
        <strain evidence="7 8">CF5-4</strain>
    </source>
</reference>
<dbReference type="PRINTS" id="PR00107">
    <property type="entry name" value="PHOSPHOCPHPR"/>
</dbReference>
<protein>
    <recommendedName>
        <fullName evidence="3">Phosphocarrier protein HPr</fullName>
    </recommendedName>
</protein>
<keyword evidence="4" id="KW-0963">Cytoplasm</keyword>
<dbReference type="InterPro" id="IPR050399">
    <property type="entry name" value="HPr"/>
</dbReference>
<comment type="function">
    <text evidence="1">General (non sugar-specific) component of the phosphoenolpyruvate-dependent sugar phosphotransferase system (sugar PTS). This major carbohydrate active-transport system catalyzes the phosphorylation of incoming sugar substrates concomitantly with their translocation across the cell membrane. The phosphoryl group from phosphoenolpyruvate (PEP) is transferred to the phosphoryl carrier protein HPr by enzyme I. Phospho-HPr then transfers it to the PTS EIIA domain.</text>
</comment>
<dbReference type="InterPro" id="IPR000032">
    <property type="entry name" value="HPr-like"/>
</dbReference>
<comment type="subcellular location">
    <subcellularLocation>
        <location evidence="2">Cytoplasm</location>
    </subcellularLocation>
</comment>
<dbReference type="PANTHER" id="PTHR33705">
    <property type="entry name" value="PHOSPHOCARRIER PROTEIN HPR"/>
    <property type="match status" value="1"/>
</dbReference>
<dbReference type="PROSITE" id="PS51350">
    <property type="entry name" value="PTS_HPR_DOM"/>
    <property type="match status" value="1"/>
</dbReference>
<dbReference type="PANTHER" id="PTHR33705:SF2">
    <property type="entry name" value="PHOSPHOCARRIER PROTEIN NPR"/>
    <property type="match status" value="1"/>
</dbReference>
<dbReference type="EMBL" id="AXCW01000021">
    <property type="protein sequence ID" value="EYR64696.1"/>
    <property type="molecule type" value="Genomic_DNA"/>
</dbReference>
<accession>A0A021VU64</accession>
<sequence>MAQRTVTVASRVGLHARPASIFTQRAAAAGVPVTVARPGGMPVDASSILMVMALGVPHGEEVTLAAEGEGAEEALDDLVAVLATDLDSEEPPAPRGGSAS</sequence>
<dbReference type="RefSeq" id="WP_034222553.1">
    <property type="nucleotide sequence ID" value="NZ_AXCW01000021.1"/>
</dbReference>
<proteinExistence type="predicted"/>
<dbReference type="InterPro" id="IPR001020">
    <property type="entry name" value="PTS_HPr_His_P_site"/>
</dbReference>
<feature type="domain" description="HPr" evidence="6">
    <location>
        <begin position="1"/>
        <end position="89"/>
    </location>
</feature>
<dbReference type="SUPFAM" id="SSF55594">
    <property type="entry name" value="HPr-like"/>
    <property type="match status" value="1"/>
</dbReference>